<organism evidence="2 3">
    <name type="scientific">Drosophila mojavensis</name>
    <name type="common">Fruit fly</name>
    <dbReference type="NCBI Taxonomy" id="7230"/>
    <lineage>
        <taxon>Eukaryota</taxon>
        <taxon>Metazoa</taxon>
        <taxon>Ecdysozoa</taxon>
        <taxon>Arthropoda</taxon>
        <taxon>Hexapoda</taxon>
        <taxon>Insecta</taxon>
        <taxon>Pterygota</taxon>
        <taxon>Neoptera</taxon>
        <taxon>Endopterygota</taxon>
        <taxon>Diptera</taxon>
        <taxon>Brachycera</taxon>
        <taxon>Muscomorpha</taxon>
        <taxon>Ephydroidea</taxon>
        <taxon>Drosophilidae</taxon>
        <taxon>Drosophila</taxon>
    </lineage>
</organism>
<evidence type="ECO:0000313" key="3">
    <source>
        <dbReference type="Proteomes" id="UP000009192"/>
    </source>
</evidence>
<accession>B4KHU7</accession>
<dbReference type="Proteomes" id="UP000009192">
    <property type="component" value="Unassembled WGS sequence"/>
</dbReference>
<sequence length="208" mass="23602">MNGSTSISRWLTALICLGLLISGSAADLRKDSTAADSTVRKIERLYNEVLESSISSYRQKVQSTNSSIDIDFEMLDKANNESYYSAAYLIFFLIHDDFKGRQSDELKFSIRAFFAKARLELRKYSEATQTTIEEILQYVSRWQTETADSIIQAYMEFPSKLRETVPELQLMDYTAQGRIIIEAVAQAIGDALNALLTPRKSLRNLITI</sequence>
<dbReference type="KEGG" id="dmo:Dmoj_GI18184"/>
<dbReference type="GO" id="GO:0045087">
    <property type="term" value="P:innate immune response"/>
    <property type="evidence" value="ECO:0007669"/>
    <property type="project" value="EnsemblMetazoa"/>
</dbReference>
<dbReference type="PhylomeDB" id="B4KHU7"/>
<dbReference type="FunCoup" id="B4KHU7">
    <property type="interactions" value="3"/>
</dbReference>
<dbReference type="OMA" id="AFYIFAW"/>
<name>B4KHU7_DROMO</name>
<keyword evidence="1" id="KW-0732">Signal</keyword>
<evidence type="ECO:0000313" key="2">
    <source>
        <dbReference type="EMBL" id="EDW13384.1"/>
    </source>
</evidence>
<dbReference type="EMBL" id="CH933807">
    <property type="protein sequence ID" value="EDW13384.1"/>
    <property type="molecule type" value="Genomic_DNA"/>
</dbReference>
<dbReference type="OrthoDB" id="7834665at2759"/>
<dbReference type="eggNOG" id="ENOG502T9FH">
    <property type="taxonomic scope" value="Eukaryota"/>
</dbReference>
<reference evidence="2 3" key="1">
    <citation type="journal article" date="2007" name="Nature">
        <title>Evolution of genes and genomes on the Drosophila phylogeny.</title>
        <authorList>
            <consortium name="Drosophila 12 Genomes Consortium"/>
            <person name="Clark A.G."/>
            <person name="Eisen M.B."/>
            <person name="Smith D.R."/>
            <person name="Bergman C.M."/>
            <person name="Oliver B."/>
            <person name="Markow T.A."/>
            <person name="Kaufman T.C."/>
            <person name="Kellis M."/>
            <person name="Gelbart W."/>
            <person name="Iyer V.N."/>
            <person name="Pollard D.A."/>
            <person name="Sackton T.B."/>
            <person name="Larracuente A.M."/>
            <person name="Singh N.D."/>
            <person name="Abad J.P."/>
            <person name="Abt D.N."/>
            <person name="Adryan B."/>
            <person name="Aguade M."/>
            <person name="Akashi H."/>
            <person name="Anderson W.W."/>
            <person name="Aquadro C.F."/>
            <person name="Ardell D.H."/>
            <person name="Arguello R."/>
            <person name="Artieri C.G."/>
            <person name="Barbash D.A."/>
            <person name="Barker D."/>
            <person name="Barsanti P."/>
            <person name="Batterham P."/>
            <person name="Batzoglou S."/>
            <person name="Begun D."/>
            <person name="Bhutkar A."/>
            <person name="Blanco E."/>
            <person name="Bosak S.A."/>
            <person name="Bradley R.K."/>
            <person name="Brand A.D."/>
            <person name="Brent M.R."/>
            <person name="Brooks A.N."/>
            <person name="Brown R.H."/>
            <person name="Butlin R.K."/>
            <person name="Caggese C."/>
            <person name="Calvi B.R."/>
            <person name="Bernardo de Carvalho A."/>
            <person name="Caspi A."/>
            <person name="Castrezana S."/>
            <person name="Celniker S.E."/>
            <person name="Chang J.L."/>
            <person name="Chapple C."/>
            <person name="Chatterji S."/>
            <person name="Chinwalla A."/>
            <person name="Civetta A."/>
            <person name="Clifton S.W."/>
            <person name="Comeron J.M."/>
            <person name="Costello J.C."/>
            <person name="Coyne J.A."/>
            <person name="Daub J."/>
            <person name="David R.G."/>
            <person name="Delcher A.L."/>
            <person name="Delehaunty K."/>
            <person name="Do C.B."/>
            <person name="Ebling H."/>
            <person name="Edwards K."/>
            <person name="Eickbush T."/>
            <person name="Evans J.D."/>
            <person name="Filipski A."/>
            <person name="Findeiss S."/>
            <person name="Freyhult E."/>
            <person name="Fulton L."/>
            <person name="Fulton R."/>
            <person name="Garcia A.C."/>
            <person name="Gardiner A."/>
            <person name="Garfield D.A."/>
            <person name="Garvin B.E."/>
            <person name="Gibson G."/>
            <person name="Gilbert D."/>
            <person name="Gnerre S."/>
            <person name="Godfrey J."/>
            <person name="Good R."/>
            <person name="Gotea V."/>
            <person name="Gravely B."/>
            <person name="Greenberg A.J."/>
            <person name="Griffiths-Jones S."/>
            <person name="Gross S."/>
            <person name="Guigo R."/>
            <person name="Gustafson E.A."/>
            <person name="Haerty W."/>
            <person name="Hahn M.W."/>
            <person name="Halligan D.L."/>
            <person name="Halpern A.L."/>
            <person name="Halter G.M."/>
            <person name="Han M.V."/>
            <person name="Heger A."/>
            <person name="Hillier L."/>
            <person name="Hinrichs A.S."/>
            <person name="Holmes I."/>
            <person name="Hoskins R.A."/>
            <person name="Hubisz M.J."/>
            <person name="Hultmark D."/>
            <person name="Huntley M.A."/>
            <person name="Jaffe D.B."/>
            <person name="Jagadeeshan S."/>
            <person name="Jeck W.R."/>
            <person name="Johnson J."/>
            <person name="Jones C.D."/>
            <person name="Jordan W.C."/>
            <person name="Karpen G.H."/>
            <person name="Kataoka E."/>
            <person name="Keightley P.D."/>
            <person name="Kheradpour P."/>
            <person name="Kirkness E.F."/>
            <person name="Koerich L.B."/>
            <person name="Kristiansen K."/>
            <person name="Kudrna D."/>
            <person name="Kulathinal R.J."/>
            <person name="Kumar S."/>
            <person name="Kwok R."/>
            <person name="Lander E."/>
            <person name="Langley C.H."/>
            <person name="Lapoint R."/>
            <person name="Lazzaro B.P."/>
            <person name="Lee S.J."/>
            <person name="Levesque L."/>
            <person name="Li R."/>
            <person name="Lin C.F."/>
            <person name="Lin M.F."/>
            <person name="Lindblad-Toh K."/>
            <person name="Llopart A."/>
            <person name="Long M."/>
            <person name="Low L."/>
            <person name="Lozovsky E."/>
            <person name="Lu J."/>
            <person name="Luo M."/>
            <person name="Machado C.A."/>
            <person name="Makalowski W."/>
            <person name="Marzo M."/>
            <person name="Matsuda M."/>
            <person name="Matzkin L."/>
            <person name="McAllister B."/>
            <person name="McBride C.S."/>
            <person name="McKernan B."/>
            <person name="McKernan K."/>
            <person name="Mendez-Lago M."/>
            <person name="Minx P."/>
            <person name="Mollenhauer M.U."/>
            <person name="Montooth K."/>
            <person name="Mount S.M."/>
            <person name="Mu X."/>
            <person name="Myers E."/>
            <person name="Negre B."/>
            <person name="Newfeld S."/>
            <person name="Nielsen R."/>
            <person name="Noor M.A."/>
            <person name="O'Grady P."/>
            <person name="Pachter L."/>
            <person name="Papaceit M."/>
            <person name="Parisi M.J."/>
            <person name="Parisi M."/>
            <person name="Parts L."/>
            <person name="Pedersen J.S."/>
            <person name="Pesole G."/>
            <person name="Phillippy A.M."/>
            <person name="Ponting C.P."/>
            <person name="Pop M."/>
            <person name="Porcelli D."/>
            <person name="Powell J.R."/>
            <person name="Prohaska S."/>
            <person name="Pruitt K."/>
            <person name="Puig M."/>
            <person name="Quesneville H."/>
            <person name="Ram K.R."/>
            <person name="Rand D."/>
            <person name="Rasmussen M.D."/>
            <person name="Reed L.K."/>
            <person name="Reenan R."/>
            <person name="Reily A."/>
            <person name="Remington K.A."/>
            <person name="Rieger T.T."/>
            <person name="Ritchie M.G."/>
            <person name="Robin C."/>
            <person name="Rogers Y.H."/>
            <person name="Rohde C."/>
            <person name="Rozas J."/>
            <person name="Rubenfield M.J."/>
            <person name="Ruiz A."/>
            <person name="Russo S."/>
            <person name="Salzberg S.L."/>
            <person name="Sanchez-Gracia A."/>
            <person name="Saranga D.J."/>
            <person name="Sato H."/>
            <person name="Schaeffer S.W."/>
            <person name="Schatz M.C."/>
            <person name="Schlenke T."/>
            <person name="Schwartz R."/>
            <person name="Segarra C."/>
            <person name="Singh R.S."/>
            <person name="Sirot L."/>
            <person name="Sirota M."/>
            <person name="Sisneros N.B."/>
            <person name="Smith C.D."/>
            <person name="Smith T.F."/>
            <person name="Spieth J."/>
            <person name="Stage D.E."/>
            <person name="Stark A."/>
            <person name="Stephan W."/>
            <person name="Strausberg R.L."/>
            <person name="Strempel S."/>
            <person name="Sturgill D."/>
            <person name="Sutton G."/>
            <person name="Sutton G.G."/>
            <person name="Tao W."/>
            <person name="Teichmann S."/>
            <person name="Tobari Y.N."/>
            <person name="Tomimura Y."/>
            <person name="Tsolas J.M."/>
            <person name="Valente V.L."/>
            <person name="Venter E."/>
            <person name="Venter J.C."/>
            <person name="Vicario S."/>
            <person name="Vieira F.G."/>
            <person name="Vilella A.J."/>
            <person name="Villasante A."/>
            <person name="Walenz B."/>
            <person name="Wang J."/>
            <person name="Wasserman M."/>
            <person name="Watts T."/>
            <person name="Wilson D."/>
            <person name="Wilson R.K."/>
            <person name="Wing R.A."/>
            <person name="Wolfner M.F."/>
            <person name="Wong A."/>
            <person name="Wong G.K."/>
            <person name="Wu C.I."/>
            <person name="Wu G."/>
            <person name="Yamamoto D."/>
            <person name="Yang H.P."/>
            <person name="Yang S.P."/>
            <person name="Yorke J.A."/>
            <person name="Yoshida K."/>
            <person name="Zdobnov E."/>
            <person name="Zhang P."/>
            <person name="Zhang Y."/>
            <person name="Zimin A.V."/>
            <person name="Baldwin J."/>
            <person name="Abdouelleil A."/>
            <person name="Abdulkadir J."/>
            <person name="Abebe A."/>
            <person name="Abera B."/>
            <person name="Abreu J."/>
            <person name="Acer S.C."/>
            <person name="Aftuck L."/>
            <person name="Alexander A."/>
            <person name="An P."/>
            <person name="Anderson E."/>
            <person name="Anderson S."/>
            <person name="Arachi H."/>
            <person name="Azer M."/>
            <person name="Bachantsang P."/>
            <person name="Barry A."/>
            <person name="Bayul T."/>
            <person name="Berlin A."/>
            <person name="Bessette D."/>
            <person name="Bloom T."/>
            <person name="Blye J."/>
            <person name="Boguslavskiy L."/>
            <person name="Bonnet C."/>
            <person name="Boukhgalter B."/>
            <person name="Bourzgui I."/>
            <person name="Brown A."/>
            <person name="Cahill P."/>
            <person name="Channer S."/>
            <person name="Cheshatsang Y."/>
            <person name="Chuda L."/>
            <person name="Citroen M."/>
            <person name="Collymore A."/>
            <person name="Cooke P."/>
            <person name="Costello M."/>
            <person name="D'Aco K."/>
            <person name="Daza R."/>
            <person name="De Haan G."/>
            <person name="DeGray S."/>
            <person name="DeMaso C."/>
            <person name="Dhargay N."/>
            <person name="Dooley K."/>
            <person name="Dooley E."/>
            <person name="Doricent M."/>
            <person name="Dorje P."/>
            <person name="Dorjee K."/>
            <person name="Dupes A."/>
            <person name="Elong R."/>
            <person name="Falk J."/>
            <person name="Farina A."/>
            <person name="Faro S."/>
            <person name="Ferguson D."/>
            <person name="Fisher S."/>
            <person name="Foley C.D."/>
            <person name="Franke A."/>
            <person name="Friedrich D."/>
            <person name="Gadbois L."/>
            <person name="Gearin G."/>
            <person name="Gearin C.R."/>
            <person name="Giannoukos G."/>
            <person name="Goode T."/>
            <person name="Graham J."/>
            <person name="Grandbois E."/>
            <person name="Grewal S."/>
            <person name="Gyaltsen K."/>
            <person name="Hafez N."/>
            <person name="Hagos B."/>
            <person name="Hall J."/>
            <person name="Henson C."/>
            <person name="Hollinger A."/>
            <person name="Honan T."/>
            <person name="Huard M.D."/>
            <person name="Hughes L."/>
            <person name="Hurhula B."/>
            <person name="Husby M.E."/>
            <person name="Kamat A."/>
            <person name="Kanga B."/>
            <person name="Kashin S."/>
            <person name="Khazanovich D."/>
            <person name="Kisner P."/>
            <person name="Lance K."/>
            <person name="Lara M."/>
            <person name="Lee W."/>
            <person name="Lennon N."/>
            <person name="Letendre F."/>
            <person name="LeVine R."/>
            <person name="Lipovsky A."/>
            <person name="Liu X."/>
            <person name="Liu J."/>
            <person name="Liu S."/>
            <person name="Lokyitsang T."/>
            <person name="Lokyitsang Y."/>
            <person name="Lubonja R."/>
            <person name="Lui A."/>
            <person name="MacDonald P."/>
            <person name="Magnisalis V."/>
            <person name="Maru K."/>
            <person name="Matthews C."/>
            <person name="McCusker W."/>
            <person name="McDonough S."/>
            <person name="Mehta T."/>
            <person name="Meldrim J."/>
            <person name="Meneus L."/>
            <person name="Mihai O."/>
            <person name="Mihalev A."/>
            <person name="Mihova T."/>
            <person name="Mittelman R."/>
            <person name="Mlenga V."/>
            <person name="Montmayeur A."/>
            <person name="Mulrain L."/>
            <person name="Navidi A."/>
            <person name="Naylor J."/>
            <person name="Negash T."/>
            <person name="Nguyen T."/>
            <person name="Nguyen N."/>
            <person name="Nicol R."/>
            <person name="Norbu C."/>
            <person name="Norbu N."/>
            <person name="Novod N."/>
            <person name="O'Neill B."/>
            <person name="Osman S."/>
            <person name="Markiewicz E."/>
            <person name="Oyono O.L."/>
            <person name="Patti C."/>
            <person name="Phunkhang P."/>
            <person name="Pierre F."/>
            <person name="Priest M."/>
            <person name="Raghuraman S."/>
            <person name="Rege F."/>
            <person name="Reyes R."/>
            <person name="Rise C."/>
            <person name="Rogov P."/>
            <person name="Ross K."/>
            <person name="Ryan E."/>
            <person name="Settipalli S."/>
            <person name="Shea T."/>
            <person name="Sherpa N."/>
            <person name="Shi L."/>
            <person name="Shih D."/>
            <person name="Sparrow T."/>
            <person name="Spaulding J."/>
            <person name="Stalker J."/>
            <person name="Stange-Thomann N."/>
            <person name="Stavropoulos S."/>
            <person name="Stone C."/>
            <person name="Strader C."/>
            <person name="Tesfaye S."/>
            <person name="Thomson T."/>
            <person name="Thoulutsang Y."/>
            <person name="Thoulutsang D."/>
            <person name="Topham K."/>
            <person name="Topping I."/>
            <person name="Tsamla T."/>
            <person name="Vassiliev H."/>
            <person name="Vo A."/>
            <person name="Wangchuk T."/>
            <person name="Wangdi T."/>
            <person name="Weiand M."/>
            <person name="Wilkinson J."/>
            <person name="Wilson A."/>
            <person name="Yadav S."/>
            <person name="Young G."/>
            <person name="Yu Q."/>
            <person name="Zembek L."/>
            <person name="Zhong D."/>
            <person name="Zimmer A."/>
            <person name="Zwirko Z."/>
            <person name="Jaffe D.B."/>
            <person name="Alvarez P."/>
            <person name="Brockman W."/>
            <person name="Butler J."/>
            <person name="Chin C."/>
            <person name="Gnerre S."/>
            <person name="Grabherr M."/>
            <person name="Kleber M."/>
            <person name="Mauceli E."/>
            <person name="MacCallum I."/>
        </authorList>
    </citation>
    <scope>NUCLEOTIDE SEQUENCE [LARGE SCALE GENOMIC DNA]</scope>
    <source>
        <strain evidence="3">Tucson 15081-1352.22</strain>
    </source>
</reference>
<feature type="chain" id="PRO_5002814009" evidence="1">
    <location>
        <begin position="27"/>
        <end position="208"/>
    </location>
</feature>
<dbReference type="HOGENOM" id="CLU_1327636_0_0_1"/>
<evidence type="ECO:0000256" key="1">
    <source>
        <dbReference type="SAM" id="SignalP"/>
    </source>
</evidence>
<keyword evidence="3" id="KW-1185">Reference proteome</keyword>
<protein>
    <submittedName>
        <fullName evidence="2">Uncharacterized protein</fullName>
    </submittedName>
</protein>
<feature type="signal peptide" evidence="1">
    <location>
        <begin position="1"/>
        <end position="26"/>
    </location>
</feature>
<proteinExistence type="predicted"/>
<dbReference type="AlphaFoldDB" id="B4KHU7"/>
<gene>
    <name evidence="2" type="primary">Dmoj\GI18184</name>
    <name evidence="2" type="ORF">Dmoj_GI18184</name>
</gene>
<dbReference type="InParanoid" id="B4KHU7"/>